<feature type="region of interest" description="Disordered" evidence="3">
    <location>
        <begin position="163"/>
        <end position="184"/>
    </location>
</feature>
<comment type="subcellular location">
    <subcellularLocation>
        <location evidence="2">Cytoplasm</location>
    </subcellularLocation>
    <subcellularLocation>
        <location evidence="2">Nucleus</location>
    </subcellularLocation>
</comment>
<comment type="caution">
    <text evidence="5">The sequence shown here is derived from an EMBL/GenBank/DDBJ whole genome shotgun (WGS) entry which is preliminary data.</text>
</comment>
<dbReference type="PANTHER" id="PTHR10540:SF8">
    <property type="entry name" value="COP9 SIGNALOSOME COMPLEX SUBUNIT 6"/>
    <property type="match status" value="1"/>
</dbReference>
<dbReference type="EMBL" id="JAPDMZ010000063">
    <property type="protein sequence ID" value="KAK0552413.1"/>
    <property type="molecule type" value="Genomic_DNA"/>
</dbReference>
<comment type="function">
    <text evidence="2">Component of the COP9 signalosome complex (CSN), a complex involved in various cellular and developmental processes.</text>
</comment>
<keyword evidence="2" id="KW-0963">Cytoplasm</keyword>
<dbReference type="PANTHER" id="PTHR10540">
    <property type="entry name" value="EUKARYOTIC TRANSLATION INITIATION FACTOR 3 SUBUNIT F-RELATED"/>
    <property type="match status" value="1"/>
</dbReference>
<comment type="similarity">
    <text evidence="1 2">Belongs to the peptidase M67A family. CSN6 subfamily.</text>
</comment>
<dbReference type="GO" id="GO:0000338">
    <property type="term" value="P:protein deneddylation"/>
    <property type="evidence" value="ECO:0007669"/>
    <property type="project" value="InterPro"/>
</dbReference>
<evidence type="ECO:0000256" key="3">
    <source>
        <dbReference type="SAM" id="MobiDB-lite"/>
    </source>
</evidence>
<feature type="compositionally biased region" description="Gly residues" evidence="3">
    <location>
        <begin position="394"/>
        <end position="405"/>
    </location>
</feature>
<keyword evidence="2" id="KW-0539">Nucleus</keyword>
<feature type="region of interest" description="Disordered" evidence="3">
    <location>
        <begin position="205"/>
        <end position="229"/>
    </location>
</feature>
<dbReference type="GO" id="GO:0008180">
    <property type="term" value="C:COP9 signalosome"/>
    <property type="evidence" value="ECO:0007669"/>
    <property type="project" value="UniProtKB-UniRule"/>
</dbReference>
<feature type="region of interest" description="Disordered" evidence="3">
    <location>
        <begin position="392"/>
        <end position="432"/>
    </location>
</feature>
<evidence type="ECO:0000259" key="4">
    <source>
        <dbReference type="PROSITE" id="PS50249"/>
    </source>
</evidence>
<dbReference type="InterPro" id="IPR033859">
    <property type="entry name" value="MPN_CSN6"/>
</dbReference>
<dbReference type="PROSITE" id="PS50249">
    <property type="entry name" value="MPN"/>
    <property type="match status" value="1"/>
</dbReference>
<name>A0AAN6GQZ9_9BASI</name>
<organism evidence="5 6">
    <name type="scientific">Tilletia horrida</name>
    <dbReference type="NCBI Taxonomy" id="155126"/>
    <lineage>
        <taxon>Eukaryota</taxon>
        <taxon>Fungi</taxon>
        <taxon>Dikarya</taxon>
        <taxon>Basidiomycota</taxon>
        <taxon>Ustilaginomycotina</taxon>
        <taxon>Exobasidiomycetes</taxon>
        <taxon>Tilletiales</taxon>
        <taxon>Tilletiaceae</taxon>
        <taxon>Tilletia</taxon>
    </lineage>
</organism>
<dbReference type="InterPro" id="IPR024969">
    <property type="entry name" value="EIF3F/CSN6-like_C"/>
</dbReference>
<evidence type="ECO:0000313" key="6">
    <source>
        <dbReference type="Proteomes" id="UP001176517"/>
    </source>
</evidence>
<dbReference type="Pfam" id="PF13012">
    <property type="entry name" value="MitMem_reg"/>
    <property type="match status" value="1"/>
</dbReference>
<dbReference type="CDD" id="cd08063">
    <property type="entry name" value="MPN_CSN6"/>
    <property type="match status" value="1"/>
</dbReference>
<keyword evidence="2" id="KW-0736">Signalosome</keyword>
<dbReference type="GO" id="GO:0008237">
    <property type="term" value="F:metallopeptidase activity"/>
    <property type="evidence" value="ECO:0007669"/>
    <property type="project" value="InterPro"/>
</dbReference>
<accession>A0AAN6GQZ9</accession>
<proteinExistence type="inferred from homology"/>
<gene>
    <name evidence="5" type="ORF">OC846_002920</name>
</gene>
<reference evidence="5" key="1">
    <citation type="journal article" date="2023" name="PhytoFront">
        <title>Draft Genome Resources of Seven Strains of Tilletia horrida, Causal Agent of Kernel Smut of Rice.</title>
        <authorList>
            <person name="Khanal S."/>
            <person name="Antony Babu S."/>
            <person name="Zhou X.G."/>
        </authorList>
    </citation>
    <scope>NUCLEOTIDE SEQUENCE</scope>
    <source>
        <strain evidence="5">TX6</strain>
    </source>
</reference>
<dbReference type="Gene3D" id="3.40.140.10">
    <property type="entry name" value="Cytidine Deaminase, domain 2"/>
    <property type="match status" value="1"/>
</dbReference>
<dbReference type="InterPro" id="IPR037518">
    <property type="entry name" value="MPN"/>
</dbReference>
<keyword evidence="6" id="KW-1185">Reference proteome</keyword>
<evidence type="ECO:0000313" key="5">
    <source>
        <dbReference type="EMBL" id="KAK0552413.1"/>
    </source>
</evidence>
<protein>
    <recommendedName>
        <fullName evidence="2">COP9 signalosome complex subunit 6</fullName>
    </recommendedName>
</protein>
<evidence type="ECO:0000256" key="2">
    <source>
        <dbReference type="RuleBase" id="RU367006"/>
    </source>
</evidence>
<sequence length="432" mass="45144">MSSSLFVNSAGSNAASSSAGASGAGAGAAGAGGGSTNLAIHPLPILNMSEHHTRTRLQKNSSSSSDVSVYGILLGTQQGRDVELHNSFEFILTNSSTQSNPVVDHHLLKVRQDQFKQVFPTFEIMGWYSSGPDPNEHDMAIHRQLLAYNETLIFLKLSPSHLEPQQSASDTSSGAAESSRRRGDDDLPLYAYETVIEVAGAEKNGTFNSASKGKGSDSDAGAGGADVNEDSMNVRWAPCGYRIETGEAERIAVDHASKPPESGTGEETSLIANLSTQYNAVKMLSDRVKAVAQYVALVQSGAFPRDHETLRQVRALVSSLPVVGMPELSGEIVEEYNDVLLTSYLSNITQQVTSLNELVDKFDLVQEPSGGGGGGPGLAALGAGGRRLPRMALGGTGGGGRGGEPSAGFSPGSPFFERSMGLGGSSSNAMSY</sequence>
<evidence type="ECO:0000256" key="1">
    <source>
        <dbReference type="ARBA" id="ARBA00010893"/>
    </source>
</evidence>
<dbReference type="SMART" id="SM00232">
    <property type="entry name" value="JAB_MPN"/>
    <property type="match status" value="1"/>
</dbReference>
<dbReference type="Pfam" id="PF01398">
    <property type="entry name" value="JAB"/>
    <property type="match status" value="1"/>
</dbReference>
<dbReference type="AlphaFoldDB" id="A0AAN6GQZ9"/>
<dbReference type="Proteomes" id="UP001176517">
    <property type="component" value="Unassembled WGS sequence"/>
</dbReference>
<dbReference type="InterPro" id="IPR000555">
    <property type="entry name" value="JAMM/MPN+_dom"/>
</dbReference>
<feature type="domain" description="MPN" evidence="4">
    <location>
        <begin position="38"/>
        <end position="180"/>
    </location>
</feature>
<dbReference type="GO" id="GO:0005737">
    <property type="term" value="C:cytoplasm"/>
    <property type="evidence" value="ECO:0007669"/>
    <property type="project" value="UniProtKB-SubCell"/>
</dbReference>